<dbReference type="Proteomes" id="UP000324222">
    <property type="component" value="Unassembled WGS sequence"/>
</dbReference>
<gene>
    <name evidence="1" type="ORF">E2C01_033030</name>
</gene>
<proteinExistence type="predicted"/>
<comment type="caution">
    <text evidence="1">The sequence shown here is derived from an EMBL/GenBank/DDBJ whole genome shotgun (WGS) entry which is preliminary data.</text>
</comment>
<organism evidence="1 2">
    <name type="scientific">Portunus trituberculatus</name>
    <name type="common">Swimming crab</name>
    <name type="synonym">Neptunus trituberculatus</name>
    <dbReference type="NCBI Taxonomy" id="210409"/>
    <lineage>
        <taxon>Eukaryota</taxon>
        <taxon>Metazoa</taxon>
        <taxon>Ecdysozoa</taxon>
        <taxon>Arthropoda</taxon>
        <taxon>Crustacea</taxon>
        <taxon>Multicrustacea</taxon>
        <taxon>Malacostraca</taxon>
        <taxon>Eumalacostraca</taxon>
        <taxon>Eucarida</taxon>
        <taxon>Decapoda</taxon>
        <taxon>Pleocyemata</taxon>
        <taxon>Brachyura</taxon>
        <taxon>Eubrachyura</taxon>
        <taxon>Portunoidea</taxon>
        <taxon>Portunidae</taxon>
        <taxon>Portuninae</taxon>
        <taxon>Portunus</taxon>
    </lineage>
</organism>
<protein>
    <submittedName>
        <fullName evidence="1">Uncharacterized protein</fullName>
    </submittedName>
</protein>
<sequence length="153" mass="16580">MYYSAPADKLRVGQVPSFHQLTCSTAASSQLASARVTLRVKTTRGQCTRAEAQRLPGNIFSAFARLHTSKLFVCRQAISPGTARQALQCATARHTSKSITEHNDSFLRSSVLMLNQIHGSAACLYECSPLTETVRASVAVWMSVSVSTAGFVR</sequence>
<evidence type="ECO:0000313" key="2">
    <source>
        <dbReference type="Proteomes" id="UP000324222"/>
    </source>
</evidence>
<dbReference type="AlphaFoldDB" id="A0A5B7EZ30"/>
<reference evidence="1 2" key="1">
    <citation type="submission" date="2019-05" db="EMBL/GenBank/DDBJ databases">
        <title>Another draft genome of Portunus trituberculatus and its Hox gene families provides insights of decapod evolution.</title>
        <authorList>
            <person name="Jeong J.-H."/>
            <person name="Song I."/>
            <person name="Kim S."/>
            <person name="Choi T."/>
            <person name="Kim D."/>
            <person name="Ryu S."/>
            <person name="Kim W."/>
        </authorList>
    </citation>
    <scope>NUCLEOTIDE SEQUENCE [LARGE SCALE GENOMIC DNA]</scope>
    <source>
        <tissue evidence="1">Muscle</tissue>
    </source>
</reference>
<name>A0A5B7EZ30_PORTR</name>
<evidence type="ECO:0000313" key="1">
    <source>
        <dbReference type="EMBL" id="MPC39492.1"/>
    </source>
</evidence>
<keyword evidence="2" id="KW-1185">Reference proteome</keyword>
<dbReference type="EMBL" id="VSRR010004380">
    <property type="protein sequence ID" value="MPC39492.1"/>
    <property type="molecule type" value="Genomic_DNA"/>
</dbReference>
<accession>A0A5B7EZ30</accession>